<comment type="similarity">
    <text evidence="5">Belongs to the TatC family.</text>
</comment>
<reference evidence="7" key="2">
    <citation type="submission" date="2022-02" db="EMBL/GenBank/DDBJ databases">
        <authorList>
            <person name="Elcheninov A.G."/>
            <person name="Sorokin D.Y."/>
            <person name="Kublanov I.V."/>
        </authorList>
    </citation>
    <scope>NUCLEOTIDE SEQUENCE</scope>
    <source>
        <strain evidence="7">AArc-St2</strain>
    </source>
</reference>
<dbReference type="HAMAP" id="MF_00902">
    <property type="entry name" value="TatC"/>
    <property type="match status" value="1"/>
</dbReference>
<sequence length="366" mass="40539">MGEKSERSPHDESTDRDRKERSSDDSSEQPSSEETSEETVTEGRESDDDVGLAARDIDVNGTNTERDTNETDQPEDSEDTEDVEEEVDAEETSTDGGSTASVGVGSEIDSGTETGGSDDVDEELFEAPDEDEEMPLADHIDEMMRRLGVVFAFGGVAMLITYPWAGDTINYLWGTHIPQPNVNAPRIYGPLEFILTKLKVAGLAGLLVGLPVFVYQTYRFMKPGLYRNERKYYLASVPTSLVLGIVGVLFAHFIILPFIFSYFTVYTEDAAAVAFGLRETFAMMLALMGYMAVIFQIPLFIMLAIMMGLVTRKWLEDKRLIFWGLFVGVAFTFTAVDPTGMAPIIIALTMIALFEITLALLRWTGN</sequence>
<accession>A0AAE3FUM2</accession>
<evidence type="ECO:0000313" key="7">
    <source>
        <dbReference type="EMBL" id="MCL9815882.1"/>
    </source>
</evidence>
<proteinExistence type="inferred from homology"/>
<evidence type="ECO:0000256" key="4">
    <source>
        <dbReference type="ARBA" id="ARBA00023136"/>
    </source>
</evidence>
<dbReference type="InterPro" id="IPR002033">
    <property type="entry name" value="TatC"/>
</dbReference>
<keyword evidence="5" id="KW-1003">Cell membrane</keyword>
<feature type="transmembrane region" description="Helical" evidence="5">
    <location>
        <begin position="320"/>
        <end position="336"/>
    </location>
</feature>
<evidence type="ECO:0000256" key="6">
    <source>
        <dbReference type="SAM" id="MobiDB-lite"/>
    </source>
</evidence>
<feature type="transmembrane region" description="Helical" evidence="5">
    <location>
        <begin position="200"/>
        <end position="220"/>
    </location>
</feature>
<evidence type="ECO:0000256" key="2">
    <source>
        <dbReference type="ARBA" id="ARBA00022692"/>
    </source>
</evidence>
<dbReference type="GO" id="GO:0043953">
    <property type="term" value="P:protein transport by the Tat complex"/>
    <property type="evidence" value="ECO:0007669"/>
    <property type="project" value="UniProtKB-UniRule"/>
</dbReference>
<dbReference type="GO" id="GO:0009977">
    <property type="term" value="F:proton motive force dependent protein transmembrane transporter activity"/>
    <property type="evidence" value="ECO:0007669"/>
    <property type="project" value="TreeGrafter"/>
</dbReference>
<keyword evidence="3 5" id="KW-1133">Transmembrane helix</keyword>
<dbReference type="GO" id="GO:0065002">
    <property type="term" value="P:intracellular protein transmembrane transport"/>
    <property type="evidence" value="ECO:0007669"/>
    <property type="project" value="TreeGrafter"/>
</dbReference>
<dbReference type="Pfam" id="PF00902">
    <property type="entry name" value="TatC"/>
    <property type="match status" value="1"/>
</dbReference>
<gene>
    <name evidence="5" type="primary">tatC</name>
    <name evidence="7" type="ORF">AArcSt2_02895</name>
</gene>
<name>A0AAE3FUM2_9EURY</name>
<feature type="transmembrane region" description="Helical" evidence="5">
    <location>
        <begin position="147"/>
        <end position="165"/>
    </location>
</feature>
<comment type="function">
    <text evidence="5">Part of the twin-arginine translocation (Tat) system that transports large folded proteins containing a characteristic twin-arginine motif in their signal peptide across membranes.</text>
</comment>
<keyword evidence="8" id="KW-1185">Reference proteome</keyword>
<dbReference type="GO" id="GO:0033281">
    <property type="term" value="C:TAT protein transport complex"/>
    <property type="evidence" value="ECO:0007669"/>
    <property type="project" value="UniProtKB-UniRule"/>
</dbReference>
<keyword evidence="2 5" id="KW-0812">Transmembrane</keyword>
<dbReference type="Proteomes" id="UP001203207">
    <property type="component" value="Unassembled WGS sequence"/>
</dbReference>
<feature type="compositionally biased region" description="Acidic residues" evidence="6">
    <location>
        <begin position="70"/>
        <end position="93"/>
    </location>
</feature>
<feature type="compositionally biased region" description="Basic and acidic residues" evidence="6">
    <location>
        <begin position="1"/>
        <end position="24"/>
    </location>
</feature>
<evidence type="ECO:0000256" key="5">
    <source>
        <dbReference type="HAMAP-Rule" id="MF_00902"/>
    </source>
</evidence>
<dbReference type="AlphaFoldDB" id="A0AAE3FUM2"/>
<keyword evidence="4 5" id="KW-0472">Membrane</keyword>
<feature type="transmembrane region" description="Helical" evidence="5">
    <location>
        <begin position="342"/>
        <end position="361"/>
    </location>
</feature>
<dbReference type="PANTHER" id="PTHR30371">
    <property type="entry name" value="SEC-INDEPENDENT PROTEIN TRANSLOCASE PROTEIN TATC"/>
    <property type="match status" value="1"/>
</dbReference>
<evidence type="ECO:0000256" key="1">
    <source>
        <dbReference type="ARBA" id="ARBA00004141"/>
    </source>
</evidence>
<organism evidence="7 8">
    <name type="scientific">Natronocalculus amylovorans</name>
    <dbReference type="NCBI Taxonomy" id="2917812"/>
    <lineage>
        <taxon>Archaea</taxon>
        <taxon>Methanobacteriati</taxon>
        <taxon>Methanobacteriota</taxon>
        <taxon>Stenosarchaea group</taxon>
        <taxon>Halobacteria</taxon>
        <taxon>Halobacteriales</taxon>
        <taxon>Haloferacaceae</taxon>
        <taxon>Natronocalculus</taxon>
    </lineage>
</organism>
<comment type="subunit">
    <text evidence="5">Forms a complex with TatA.</text>
</comment>
<dbReference type="EMBL" id="JAKRVX010000001">
    <property type="protein sequence ID" value="MCL9815882.1"/>
    <property type="molecule type" value="Genomic_DNA"/>
</dbReference>
<protein>
    <recommendedName>
        <fullName evidence="5">Sec-independent protein translocase protein TatC</fullName>
    </recommendedName>
</protein>
<dbReference type="RefSeq" id="WP_174652598.1">
    <property type="nucleotide sequence ID" value="NZ_JAKRVX010000001.1"/>
</dbReference>
<evidence type="ECO:0000256" key="3">
    <source>
        <dbReference type="ARBA" id="ARBA00022989"/>
    </source>
</evidence>
<dbReference type="PRINTS" id="PR01840">
    <property type="entry name" value="TATCFAMILY"/>
</dbReference>
<feature type="compositionally biased region" description="Acidic residues" evidence="6">
    <location>
        <begin position="34"/>
        <end position="50"/>
    </location>
</feature>
<evidence type="ECO:0000313" key="8">
    <source>
        <dbReference type="Proteomes" id="UP001203207"/>
    </source>
</evidence>
<reference evidence="7" key="1">
    <citation type="journal article" date="2022" name="Syst. Appl. Microbiol.">
        <title>Natronocalculus amylovorans gen. nov., sp. nov., and Natranaeroarchaeum aerophilus sp. nov., dominant culturable amylolytic natronoarchaea from hypersaline soda lakes in southwestern Siberia.</title>
        <authorList>
            <person name="Sorokin D.Y."/>
            <person name="Elcheninov A.G."/>
            <person name="Khizhniak T.V."/>
            <person name="Koenen M."/>
            <person name="Bale N.J."/>
            <person name="Damste J.S.S."/>
            <person name="Kublanov I.V."/>
        </authorList>
    </citation>
    <scope>NUCLEOTIDE SEQUENCE</scope>
    <source>
        <strain evidence="7">AArc-St2</strain>
    </source>
</reference>
<feature type="transmembrane region" description="Helical" evidence="5">
    <location>
        <begin position="280"/>
        <end position="308"/>
    </location>
</feature>
<feature type="region of interest" description="Disordered" evidence="6">
    <location>
        <begin position="1"/>
        <end position="121"/>
    </location>
</feature>
<dbReference type="PANTHER" id="PTHR30371:SF0">
    <property type="entry name" value="SEC-INDEPENDENT PROTEIN TRANSLOCASE PROTEIN TATC, CHLOROPLASTIC-RELATED"/>
    <property type="match status" value="1"/>
</dbReference>
<keyword evidence="5" id="KW-0811">Translocation</keyword>
<feature type="transmembrane region" description="Helical" evidence="5">
    <location>
        <begin position="232"/>
        <end position="260"/>
    </location>
</feature>
<keyword evidence="5" id="KW-0813">Transport</keyword>
<comment type="caution">
    <text evidence="7">The sequence shown here is derived from an EMBL/GenBank/DDBJ whole genome shotgun (WGS) entry which is preliminary data.</text>
</comment>
<comment type="subcellular location">
    <subcellularLocation>
        <location evidence="5">Cell membrane</location>
        <topology evidence="5">Multi-pass membrane protein</topology>
    </subcellularLocation>
    <subcellularLocation>
        <location evidence="1">Membrane</location>
        <topology evidence="1">Multi-pass membrane protein</topology>
    </subcellularLocation>
</comment>
<keyword evidence="5" id="KW-0653">Protein transport</keyword>